<dbReference type="Pfam" id="PF02796">
    <property type="entry name" value="HTH_7"/>
    <property type="match status" value="1"/>
</dbReference>
<feature type="domain" description="Resolvase/invertase-type recombinase catalytic" evidence="6">
    <location>
        <begin position="2"/>
        <end position="136"/>
    </location>
</feature>
<dbReference type="InterPro" id="IPR006120">
    <property type="entry name" value="Resolvase_HTH_dom"/>
</dbReference>
<dbReference type="SUPFAM" id="SSF53041">
    <property type="entry name" value="Resolvase-like"/>
    <property type="match status" value="1"/>
</dbReference>
<dbReference type="AlphaFoldDB" id="A0A1N7SKW4"/>
<evidence type="ECO:0000313" key="7">
    <source>
        <dbReference type="EMBL" id="SIT48028.1"/>
    </source>
</evidence>
<evidence type="ECO:0000313" key="8">
    <source>
        <dbReference type="Proteomes" id="UP000187012"/>
    </source>
</evidence>
<dbReference type="InterPro" id="IPR009057">
    <property type="entry name" value="Homeodomain-like_sf"/>
</dbReference>
<evidence type="ECO:0000256" key="5">
    <source>
        <dbReference type="PIRSR" id="PIRSR606118-50"/>
    </source>
</evidence>
<reference evidence="7 8" key="1">
    <citation type="submission" date="2016-12" db="EMBL/GenBank/DDBJ databases">
        <authorList>
            <person name="Song W.-J."/>
            <person name="Kurnit D.M."/>
        </authorList>
    </citation>
    <scope>NUCLEOTIDE SEQUENCE [LARGE SCALE GENOMIC DNA]</scope>
    <source>
        <strain evidence="7 8">STM7296</strain>
    </source>
</reference>
<dbReference type="GO" id="GO:0003677">
    <property type="term" value="F:DNA binding"/>
    <property type="evidence" value="ECO:0007669"/>
    <property type="project" value="UniProtKB-KW"/>
</dbReference>
<feature type="active site" description="O-(5'-phospho-DNA)-serine intermediate" evidence="5">
    <location>
        <position position="10"/>
    </location>
</feature>
<dbReference type="Gene3D" id="3.40.50.1390">
    <property type="entry name" value="Resolvase, N-terminal catalytic domain"/>
    <property type="match status" value="1"/>
</dbReference>
<evidence type="ECO:0000259" key="6">
    <source>
        <dbReference type="PROSITE" id="PS51736"/>
    </source>
</evidence>
<dbReference type="Proteomes" id="UP000187012">
    <property type="component" value="Unassembled WGS sequence"/>
</dbReference>
<evidence type="ECO:0000256" key="4">
    <source>
        <dbReference type="ARBA" id="ARBA00023172"/>
    </source>
</evidence>
<accession>A0A1N7SKW4</accession>
<dbReference type="SMART" id="SM00857">
    <property type="entry name" value="Resolvase"/>
    <property type="match status" value="1"/>
</dbReference>
<dbReference type="STRING" id="1247936.BN2475_910008"/>
<dbReference type="InterPro" id="IPR006118">
    <property type="entry name" value="Recombinase_CS"/>
</dbReference>
<dbReference type="GO" id="GO:0000150">
    <property type="term" value="F:DNA strand exchange activity"/>
    <property type="evidence" value="ECO:0007669"/>
    <property type="project" value="InterPro"/>
</dbReference>
<protein>
    <submittedName>
        <fullName evidence="7">Site-specific recombinase, DNA invertase Pin</fullName>
    </submittedName>
</protein>
<dbReference type="SUPFAM" id="SSF46689">
    <property type="entry name" value="Homeodomain-like"/>
    <property type="match status" value="1"/>
</dbReference>
<dbReference type="EMBL" id="CYGX02000091">
    <property type="protein sequence ID" value="SIT48028.1"/>
    <property type="molecule type" value="Genomic_DNA"/>
</dbReference>
<organism evidence="7 8">
    <name type="scientific">Paraburkholderia ribeironis</name>
    <dbReference type="NCBI Taxonomy" id="1247936"/>
    <lineage>
        <taxon>Bacteria</taxon>
        <taxon>Pseudomonadati</taxon>
        <taxon>Pseudomonadota</taxon>
        <taxon>Betaproteobacteria</taxon>
        <taxon>Burkholderiales</taxon>
        <taxon>Burkholderiaceae</taxon>
        <taxon>Paraburkholderia</taxon>
    </lineage>
</organism>
<keyword evidence="2" id="KW-0229">DNA integration</keyword>
<dbReference type="PROSITE" id="PS00398">
    <property type="entry name" value="RECOMBINASES_2"/>
    <property type="match status" value="1"/>
</dbReference>
<dbReference type="CDD" id="cd03768">
    <property type="entry name" value="SR_ResInv"/>
    <property type="match status" value="1"/>
</dbReference>
<keyword evidence="3" id="KW-0238">DNA-binding</keyword>
<name>A0A1N7SKW4_9BURK</name>
<dbReference type="InterPro" id="IPR036162">
    <property type="entry name" value="Resolvase-like_N_sf"/>
</dbReference>
<dbReference type="InterPro" id="IPR050639">
    <property type="entry name" value="SSR_resolvase"/>
</dbReference>
<evidence type="ECO:0000256" key="1">
    <source>
        <dbReference type="ARBA" id="ARBA00009913"/>
    </source>
</evidence>
<dbReference type="PANTHER" id="PTHR30461:SF2">
    <property type="entry name" value="SERINE RECOMBINASE PINE-RELATED"/>
    <property type="match status" value="1"/>
</dbReference>
<evidence type="ECO:0000256" key="3">
    <source>
        <dbReference type="ARBA" id="ARBA00023125"/>
    </source>
</evidence>
<proteinExistence type="inferred from homology"/>
<evidence type="ECO:0000256" key="2">
    <source>
        <dbReference type="ARBA" id="ARBA00022908"/>
    </source>
</evidence>
<sequence>MLMTGYVRVSMRNQDLGDQEAQLRAAGCDRIFAETVTGSRCARPQLDGMLDHLRAGELIVVTRLDRLARSVRDLLVIVERIGDAGAGLRSLAEPWADTTTSAGVTVLTILAGIAEFERILIVERTSTGRAEAMERGTKFGRKPVLSAVQLEQMYRLVDDGNTSMQGIAALFGIHRSTLFRMLSRRAQKAS</sequence>
<dbReference type="Gene3D" id="1.10.10.60">
    <property type="entry name" value="Homeodomain-like"/>
    <property type="match status" value="1"/>
</dbReference>
<dbReference type="PROSITE" id="PS51736">
    <property type="entry name" value="RECOMBINASES_3"/>
    <property type="match status" value="1"/>
</dbReference>
<keyword evidence="4" id="KW-0233">DNA recombination</keyword>
<dbReference type="GO" id="GO:0015074">
    <property type="term" value="P:DNA integration"/>
    <property type="evidence" value="ECO:0007669"/>
    <property type="project" value="UniProtKB-KW"/>
</dbReference>
<keyword evidence="8" id="KW-1185">Reference proteome</keyword>
<dbReference type="PANTHER" id="PTHR30461">
    <property type="entry name" value="DNA-INVERTASE FROM LAMBDOID PROPHAGE"/>
    <property type="match status" value="1"/>
</dbReference>
<dbReference type="InterPro" id="IPR006119">
    <property type="entry name" value="Resolv_N"/>
</dbReference>
<dbReference type="Pfam" id="PF00239">
    <property type="entry name" value="Resolvase"/>
    <property type="match status" value="1"/>
</dbReference>
<gene>
    <name evidence="7" type="ORF">BN2475_910008</name>
</gene>
<comment type="similarity">
    <text evidence="1">Belongs to the site-specific recombinase resolvase family.</text>
</comment>